<reference evidence="11" key="1">
    <citation type="submission" date="2016-06" db="EMBL/GenBank/DDBJ databases">
        <title>Parallel loss of symbiosis genes in relatives of nitrogen-fixing non-legume Parasponia.</title>
        <authorList>
            <person name="Van Velzen R."/>
            <person name="Holmer R."/>
            <person name="Bu F."/>
            <person name="Rutten L."/>
            <person name="Van Zeijl A."/>
            <person name="Liu W."/>
            <person name="Santuari L."/>
            <person name="Cao Q."/>
            <person name="Sharma T."/>
            <person name="Shen D."/>
            <person name="Roswanjaya Y."/>
            <person name="Wardhani T."/>
            <person name="Kalhor M.S."/>
            <person name="Jansen J."/>
            <person name="Van den Hoogen J."/>
            <person name="Gungor B."/>
            <person name="Hartog M."/>
            <person name="Hontelez J."/>
            <person name="Verver J."/>
            <person name="Yang W.-C."/>
            <person name="Schijlen E."/>
            <person name="Repin R."/>
            <person name="Schilthuizen M."/>
            <person name="Schranz E."/>
            <person name="Heidstra R."/>
            <person name="Miyata K."/>
            <person name="Fedorova E."/>
            <person name="Kohlen W."/>
            <person name="Bisseling T."/>
            <person name="Smit S."/>
            <person name="Geurts R."/>
        </authorList>
    </citation>
    <scope>NUCLEOTIDE SEQUENCE [LARGE SCALE GENOMIC DNA]</scope>
    <source>
        <strain evidence="11">cv. WU1-14</strain>
    </source>
</reference>
<dbReference type="GO" id="GO:0016020">
    <property type="term" value="C:membrane"/>
    <property type="evidence" value="ECO:0007669"/>
    <property type="project" value="InterPro"/>
</dbReference>
<name>A0A2P5E596_PARAD</name>
<dbReference type="EMBL" id="JXTB01000001">
    <property type="protein sequence ID" value="PON80713.1"/>
    <property type="molecule type" value="Genomic_DNA"/>
</dbReference>
<comment type="catalytic activity">
    <reaction evidence="5">
        <text>a very-long-chain acyl-CoA + malonyl-CoA + H(+) = a very-long-chain 3-oxoacyl-CoA + CO2 + CoA</text>
        <dbReference type="Rhea" id="RHEA:32727"/>
        <dbReference type="ChEBI" id="CHEBI:15378"/>
        <dbReference type="ChEBI" id="CHEBI:16526"/>
        <dbReference type="ChEBI" id="CHEBI:57287"/>
        <dbReference type="ChEBI" id="CHEBI:57384"/>
        <dbReference type="ChEBI" id="CHEBI:90725"/>
        <dbReference type="ChEBI" id="CHEBI:90736"/>
        <dbReference type="EC" id="2.3.1.199"/>
    </reaction>
</comment>
<keyword evidence="7" id="KW-0472">Membrane</keyword>
<keyword evidence="7" id="KW-1133">Transmembrane helix</keyword>
<evidence type="ECO:0000313" key="11">
    <source>
        <dbReference type="Proteomes" id="UP000237105"/>
    </source>
</evidence>
<dbReference type="Pfam" id="PF08392">
    <property type="entry name" value="FAE1_CUT1_RppA"/>
    <property type="match status" value="1"/>
</dbReference>
<evidence type="ECO:0000256" key="4">
    <source>
        <dbReference type="ARBA" id="ARBA00023315"/>
    </source>
</evidence>
<evidence type="ECO:0000256" key="1">
    <source>
        <dbReference type="ARBA" id="ARBA00005194"/>
    </source>
</evidence>
<dbReference type="GO" id="GO:0006633">
    <property type="term" value="P:fatty acid biosynthetic process"/>
    <property type="evidence" value="ECO:0007669"/>
    <property type="project" value="UniProtKB-UniPathway"/>
</dbReference>
<dbReference type="Proteomes" id="UP000237105">
    <property type="component" value="Unassembled WGS sequence"/>
</dbReference>
<dbReference type="AlphaFoldDB" id="A0A2P5E596"/>
<dbReference type="EC" id="2.3.1.-" evidence="6"/>
<dbReference type="PIRSF" id="PIRSF036417">
    <property type="entry name" value="3-ktacl-CoA_syn"/>
    <property type="match status" value="1"/>
</dbReference>
<comment type="pathway">
    <text evidence="1 6">Lipid metabolism; fatty acid biosynthesis.</text>
</comment>
<feature type="transmembrane region" description="Helical" evidence="7">
    <location>
        <begin position="59"/>
        <end position="80"/>
    </location>
</feature>
<evidence type="ECO:0000313" key="10">
    <source>
        <dbReference type="EMBL" id="PON80713.1"/>
    </source>
</evidence>
<dbReference type="OrthoDB" id="329835at2759"/>
<dbReference type="PANTHER" id="PTHR31561">
    <property type="entry name" value="3-KETOACYL-COA SYNTHASE"/>
    <property type="match status" value="1"/>
</dbReference>
<comment type="similarity">
    <text evidence="2 6">Belongs to the thiolase-like superfamily. Chalcone/stilbene synthases family.</text>
</comment>
<dbReference type="Gene3D" id="3.40.47.10">
    <property type="match status" value="2"/>
</dbReference>
<sequence length="480" mass="53915">MAKDELEQLSAEITNNSSPNEHGSAHFTVKVRPTLPDFLTSVSLKYVKLGYGYLICRRFYLLVVPIFLVMFGAQIGNVLCQDLLSSKCDLRDGLFLVALLIVIVYLYFQYLAPRPTYLLDFACYSPPDDLKISKEEFIELARKSGNFSEASIDFQRRVLKKCGIGEESYMPRIVFQPNYKITLNDGREEAAMVMFGAINELFATTKIRPKDIGILVVNCGVLNTTPSLASMVINHFKLRNNVQSFNVGGMGCSAGIIAVDMAKDLLMAYPGTYALVVSTEVVSFTWYKGNDLDKLLPNCLFRMGAAAMLLSGSWCHRWRAKYELQQLLRTHHCMLYKSFRSIRVEEDAKGMQGVSVSKDATEALLLPVSQHLDLLSNQTKSTAVFEHLCIVATSKKVLDEMQRKLGVEEDHMEASRKTLERFGNTSSSSVWYELAHLESNSKIKSGDRIWQIAFGSGIKCNSVVWKALKNVGKPIRSPWN</sequence>
<evidence type="ECO:0000256" key="2">
    <source>
        <dbReference type="ARBA" id="ARBA00005531"/>
    </source>
</evidence>
<dbReference type="CDD" id="cd00831">
    <property type="entry name" value="CHS_like"/>
    <property type="match status" value="1"/>
</dbReference>
<evidence type="ECO:0000256" key="6">
    <source>
        <dbReference type="PIRNR" id="PIRNR036417"/>
    </source>
</evidence>
<dbReference type="InterPro" id="IPR012392">
    <property type="entry name" value="3-ktacl-CoA_syn"/>
</dbReference>
<dbReference type="InterPro" id="IPR016039">
    <property type="entry name" value="Thiolase-like"/>
</dbReference>
<dbReference type="GO" id="GO:0009922">
    <property type="term" value="F:fatty acid elongase activity"/>
    <property type="evidence" value="ECO:0007669"/>
    <property type="project" value="UniProtKB-EC"/>
</dbReference>
<dbReference type="SUPFAM" id="SSF53901">
    <property type="entry name" value="Thiolase-like"/>
    <property type="match status" value="2"/>
</dbReference>
<keyword evidence="4 6" id="KW-0012">Acyltransferase</keyword>
<dbReference type="Pfam" id="PF08541">
    <property type="entry name" value="ACP_syn_III_C"/>
    <property type="match status" value="1"/>
</dbReference>
<evidence type="ECO:0000259" key="8">
    <source>
        <dbReference type="Pfam" id="PF08392"/>
    </source>
</evidence>
<keyword evidence="7" id="KW-0812">Transmembrane</keyword>
<proteinExistence type="inferred from homology"/>
<feature type="domain" description="Beta-ketoacyl-[acyl-carrier-protein] synthase III C-terminal" evidence="9">
    <location>
        <begin position="386"/>
        <end position="466"/>
    </location>
</feature>
<dbReference type="InterPro" id="IPR013601">
    <property type="entry name" value="FAE1_typ3_polyketide_synth"/>
</dbReference>
<gene>
    <name evidence="10" type="ORF">PanWU01x14_002690</name>
</gene>
<feature type="transmembrane region" description="Helical" evidence="7">
    <location>
        <begin position="92"/>
        <end position="112"/>
    </location>
</feature>
<dbReference type="InterPro" id="IPR013747">
    <property type="entry name" value="ACP_syn_III_C"/>
</dbReference>
<organism evidence="10 11">
    <name type="scientific">Parasponia andersonii</name>
    <name type="common">Sponia andersonii</name>
    <dbReference type="NCBI Taxonomy" id="3476"/>
    <lineage>
        <taxon>Eukaryota</taxon>
        <taxon>Viridiplantae</taxon>
        <taxon>Streptophyta</taxon>
        <taxon>Embryophyta</taxon>
        <taxon>Tracheophyta</taxon>
        <taxon>Spermatophyta</taxon>
        <taxon>Magnoliopsida</taxon>
        <taxon>eudicotyledons</taxon>
        <taxon>Gunneridae</taxon>
        <taxon>Pentapetalae</taxon>
        <taxon>rosids</taxon>
        <taxon>fabids</taxon>
        <taxon>Rosales</taxon>
        <taxon>Cannabaceae</taxon>
        <taxon>Parasponia</taxon>
    </lineage>
</organism>
<comment type="caution">
    <text evidence="10">The sequence shown here is derived from an EMBL/GenBank/DDBJ whole genome shotgun (WGS) entry which is preliminary data.</text>
</comment>
<keyword evidence="3 6" id="KW-0808">Transferase</keyword>
<evidence type="ECO:0000259" key="9">
    <source>
        <dbReference type="Pfam" id="PF08541"/>
    </source>
</evidence>
<feature type="domain" description="FAE" evidence="8">
    <location>
        <begin position="113"/>
        <end position="372"/>
    </location>
</feature>
<keyword evidence="11" id="KW-1185">Reference proteome</keyword>
<protein>
    <recommendedName>
        <fullName evidence="6">3-ketoacyl-CoA synthase</fullName>
        <ecNumber evidence="6">2.3.1.-</ecNumber>
    </recommendedName>
</protein>
<dbReference type="UniPathway" id="UPA00094"/>
<evidence type="ECO:0000256" key="3">
    <source>
        <dbReference type="ARBA" id="ARBA00022679"/>
    </source>
</evidence>
<evidence type="ECO:0000256" key="7">
    <source>
        <dbReference type="SAM" id="Phobius"/>
    </source>
</evidence>
<accession>A0A2P5E596</accession>
<evidence type="ECO:0000256" key="5">
    <source>
        <dbReference type="ARBA" id="ARBA00047375"/>
    </source>
</evidence>
<dbReference type="STRING" id="3476.A0A2P5E596"/>